<reference evidence="1" key="1">
    <citation type="submission" date="2021-03" db="EMBL/GenBank/DDBJ databases">
        <authorList>
            <person name="Bekaert M."/>
        </authorList>
    </citation>
    <scope>NUCLEOTIDE SEQUENCE</scope>
</reference>
<proteinExistence type="predicted"/>
<sequence length="300" mass="34559">MDKSQSLCLYDYLCQKIGSEEVVRVRRITTLICDIGSAGDKRITSGSRGEGLSLKRSDLDYMFIDPRLKVYESEKDIVHQDGIRPLIVDVEDTQPCFTKLRLFDPAVVSSFCKTMLLNDGLYTVFSSELCKSNEEIKYFQQRDPPFSQIQKYGLRRMKREKRFTVLKTLSVMETCFKHQSSIIPRELQLDVTTGPLKCAPVPFAYFLRFLCYYNLHYIPLCIHSLQQLLLTVKSKFRIQPSSYIQTHIFCGIACQMVGESKVGGHFLQTAANFDIFDTSSAKLRLLIEVAYRLICFDRNI</sequence>
<accession>A0A8S3RG25</accession>
<dbReference type="OrthoDB" id="6176933at2759"/>
<protein>
    <submittedName>
        <fullName evidence="1">Uncharacterized protein</fullName>
    </submittedName>
</protein>
<organism evidence="1 2">
    <name type="scientific">Mytilus edulis</name>
    <name type="common">Blue mussel</name>
    <dbReference type="NCBI Taxonomy" id="6550"/>
    <lineage>
        <taxon>Eukaryota</taxon>
        <taxon>Metazoa</taxon>
        <taxon>Spiralia</taxon>
        <taxon>Lophotrochozoa</taxon>
        <taxon>Mollusca</taxon>
        <taxon>Bivalvia</taxon>
        <taxon>Autobranchia</taxon>
        <taxon>Pteriomorphia</taxon>
        <taxon>Mytilida</taxon>
        <taxon>Mytiloidea</taxon>
        <taxon>Mytilidae</taxon>
        <taxon>Mytilinae</taxon>
        <taxon>Mytilus</taxon>
    </lineage>
</organism>
<evidence type="ECO:0000313" key="1">
    <source>
        <dbReference type="EMBL" id="CAG2205927.1"/>
    </source>
</evidence>
<gene>
    <name evidence="1" type="ORF">MEDL_20287</name>
</gene>
<keyword evidence="2" id="KW-1185">Reference proteome</keyword>
<comment type="caution">
    <text evidence="1">The sequence shown here is derived from an EMBL/GenBank/DDBJ whole genome shotgun (WGS) entry which is preliminary data.</text>
</comment>
<evidence type="ECO:0000313" key="2">
    <source>
        <dbReference type="Proteomes" id="UP000683360"/>
    </source>
</evidence>
<dbReference type="AlphaFoldDB" id="A0A8S3RG25"/>
<dbReference type="Proteomes" id="UP000683360">
    <property type="component" value="Unassembled WGS sequence"/>
</dbReference>
<dbReference type="EMBL" id="CAJPWZ010001035">
    <property type="protein sequence ID" value="CAG2205927.1"/>
    <property type="molecule type" value="Genomic_DNA"/>
</dbReference>
<name>A0A8S3RG25_MYTED</name>